<evidence type="ECO:0000313" key="10">
    <source>
        <dbReference type="EMBL" id="CAL1275582.1"/>
    </source>
</evidence>
<feature type="signal peptide" evidence="8">
    <location>
        <begin position="1"/>
        <end position="23"/>
    </location>
</feature>
<evidence type="ECO:0000256" key="3">
    <source>
        <dbReference type="ARBA" id="ARBA00022729"/>
    </source>
</evidence>
<keyword evidence="11" id="KW-1185">Reference proteome</keyword>
<keyword evidence="6" id="KW-0325">Glycoprotein</keyword>
<dbReference type="InterPro" id="IPR002165">
    <property type="entry name" value="Plexin_repeat"/>
</dbReference>
<feature type="transmembrane region" description="Helical" evidence="7">
    <location>
        <begin position="437"/>
        <end position="459"/>
    </location>
</feature>
<reference evidence="10 11" key="1">
    <citation type="submission" date="2024-04" db="EMBL/GenBank/DDBJ databases">
        <authorList>
            <person name="Rising A."/>
            <person name="Reimegard J."/>
            <person name="Sonavane S."/>
            <person name="Akerstrom W."/>
            <person name="Nylinder S."/>
            <person name="Hedman E."/>
            <person name="Kallberg Y."/>
        </authorList>
    </citation>
    <scope>NUCLEOTIDE SEQUENCE [LARGE SCALE GENOMIC DNA]</scope>
</reference>
<keyword evidence="4 7" id="KW-1133">Transmembrane helix</keyword>
<evidence type="ECO:0000256" key="6">
    <source>
        <dbReference type="ARBA" id="ARBA00023180"/>
    </source>
</evidence>
<evidence type="ECO:0000256" key="2">
    <source>
        <dbReference type="ARBA" id="ARBA00022692"/>
    </source>
</evidence>
<feature type="domain" description="PSI" evidence="9">
    <location>
        <begin position="306"/>
        <end position="351"/>
    </location>
</feature>
<evidence type="ECO:0000256" key="4">
    <source>
        <dbReference type="ARBA" id="ARBA00022989"/>
    </source>
</evidence>
<keyword evidence="5 7" id="KW-0472">Membrane</keyword>
<evidence type="ECO:0000256" key="7">
    <source>
        <dbReference type="SAM" id="Phobius"/>
    </source>
</evidence>
<gene>
    <name evidence="10" type="ORF">LARSCL_LOCUS8156</name>
</gene>
<evidence type="ECO:0000256" key="1">
    <source>
        <dbReference type="ARBA" id="ARBA00004479"/>
    </source>
</evidence>
<keyword evidence="2 7" id="KW-0812">Transmembrane</keyword>
<protein>
    <recommendedName>
        <fullName evidence="9">PSI domain-containing protein</fullName>
    </recommendedName>
</protein>
<sequence>MYLTYRIFIVLVFISAHFFCSECFDAKFEKNLKSSDLKHKLAKAEALRAEENPLEVEGKTEKAVEEKLETEPISVLGITVPPEFVNDTVVEDHHIYYNSTFYSDRNQGKQFWVDLDSLSSHAYVHEMLSNSHRQATTVELSFDFPFYGHLLRNITIATGGFLYMGDYLHNWIAATQYVAPLMANFDTSQSTDSVIKYADNGTSFTTEWKNVYIQDHMNDGSFTFQTTLMKNGDIVFAYKNIPYPVANISDVRHPVKIGISDAYILERSLFFVRRKTIYEYHRIDSLVSLKGRISNNSAIHFTALPTCPGYKDCFSCLYADPKLECNWCESIKRCSDGIDRARQSWVSSGCVLKKETTCPAESSVPIDHSSTATAKGSIDKGITEKSFAKSTSKYGPSSPYNMDATYSVTDPSNNEIGGPAHYIQEEATNSSGVSSGAIVTIIVFLAALIGAGLWVGYAYKFPQTPSGQFLIKYRPSQWAFKSKEDNSVSSNSRHL</sequence>
<comment type="caution">
    <text evidence="10">The sequence shown here is derived from an EMBL/GenBank/DDBJ whole genome shotgun (WGS) entry which is preliminary data.</text>
</comment>
<evidence type="ECO:0000259" key="9">
    <source>
        <dbReference type="SMART" id="SM00423"/>
    </source>
</evidence>
<comment type="subcellular location">
    <subcellularLocation>
        <location evidence="1">Membrane</location>
        <topology evidence="1">Single-pass type I membrane protein</topology>
    </subcellularLocation>
</comment>
<dbReference type="PANTHER" id="PTHR13055:SF12">
    <property type="entry name" value="LD40707P"/>
    <property type="match status" value="1"/>
</dbReference>
<keyword evidence="3 8" id="KW-0732">Signal</keyword>
<proteinExistence type="predicted"/>
<dbReference type="PANTHER" id="PTHR13055">
    <property type="entry name" value="TUMOR ENDOTHELIAL MARKER 7 RELATED"/>
    <property type="match status" value="1"/>
</dbReference>
<evidence type="ECO:0000256" key="8">
    <source>
        <dbReference type="SAM" id="SignalP"/>
    </source>
</evidence>
<dbReference type="Proteomes" id="UP001497382">
    <property type="component" value="Unassembled WGS sequence"/>
</dbReference>
<evidence type="ECO:0000256" key="5">
    <source>
        <dbReference type="ARBA" id="ARBA00023136"/>
    </source>
</evidence>
<dbReference type="AlphaFoldDB" id="A0AAV1ZV31"/>
<dbReference type="SMART" id="SM00423">
    <property type="entry name" value="PSI"/>
    <property type="match status" value="1"/>
</dbReference>
<organism evidence="10 11">
    <name type="scientific">Larinioides sclopetarius</name>
    <dbReference type="NCBI Taxonomy" id="280406"/>
    <lineage>
        <taxon>Eukaryota</taxon>
        <taxon>Metazoa</taxon>
        <taxon>Ecdysozoa</taxon>
        <taxon>Arthropoda</taxon>
        <taxon>Chelicerata</taxon>
        <taxon>Arachnida</taxon>
        <taxon>Araneae</taxon>
        <taxon>Araneomorphae</taxon>
        <taxon>Entelegynae</taxon>
        <taxon>Araneoidea</taxon>
        <taxon>Araneidae</taxon>
        <taxon>Larinioides</taxon>
    </lineage>
</organism>
<dbReference type="InterPro" id="IPR016201">
    <property type="entry name" value="PSI"/>
</dbReference>
<dbReference type="GO" id="GO:0016020">
    <property type="term" value="C:membrane"/>
    <property type="evidence" value="ECO:0007669"/>
    <property type="project" value="UniProtKB-SubCell"/>
</dbReference>
<accession>A0AAV1ZV31</accession>
<feature type="chain" id="PRO_5043886613" description="PSI domain-containing protein" evidence="8">
    <location>
        <begin position="24"/>
        <end position="495"/>
    </location>
</feature>
<dbReference type="InterPro" id="IPR031152">
    <property type="entry name" value="PLXDC"/>
</dbReference>
<evidence type="ECO:0000313" key="11">
    <source>
        <dbReference type="Proteomes" id="UP001497382"/>
    </source>
</evidence>
<name>A0AAV1ZV31_9ARAC</name>
<dbReference type="Pfam" id="PF01437">
    <property type="entry name" value="PSI"/>
    <property type="match status" value="1"/>
</dbReference>
<dbReference type="EMBL" id="CAXIEN010000085">
    <property type="protein sequence ID" value="CAL1275582.1"/>
    <property type="molecule type" value="Genomic_DNA"/>
</dbReference>